<dbReference type="Proteomes" id="UP001359559">
    <property type="component" value="Unassembled WGS sequence"/>
</dbReference>
<feature type="transmembrane region" description="Helical" evidence="2">
    <location>
        <begin position="76"/>
        <end position="95"/>
    </location>
</feature>
<accession>A0AAN9FTU3</accession>
<reference evidence="3 4" key="1">
    <citation type="submission" date="2024-01" db="EMBL/GenBank/DDBJ databases">
        <title>The genomes of 5 underutilized Papilionoideae crops provide insights into root nodulation and disease resistance.</title>
        <authorList>
            <person name="Yuan L."/>
        </authorList>
    </citation>
    <scope>NUCLEOTIDE SEQUENCE [LARGE SCALE GENOMIC DNA]</scope>
    <source>
        <strain evidence="3">LY-2023</strain>
        <tissue evidence="3">Leaf</tissue>
    </source>
</reference>
<organism evidence="3 4">
    <name type="scientific">Clitoria ternatea</name>
    <name type="common">Butterfly pea</name>
    <dbReference type="NCBI Taxonomy" id="43366"/>
    <lineage>
        <taxon>Eukaryota</taxon>
        <taxon>Viridiplantae</taxon>
        <taxon>Streptophyta</taxon>
        <taxon>Embryophyta</taxon>
        <taxon>Tracheophyta</taxon>
        <taxon>Spermatophyta</taxon>
        <taxon>Magnoliopsida</taxon>
        <taxon>eudicotyledons</taxon>
        <taxon>Gunneridae</taxon>
        <taxon>Pentapetalae</taxon>
        <taxon>rosids</taxon>
        <taxon>fabids</taxon>
        <taxon>Fabales</taxon>
        <taxon>Fabaceae</taxon>
        <taxon>Papilionoideae</taxon>
        <taxon>50 kb inversion clade</taxon>
        <taxon>NPAAA clade</taxon>
        <taxon>indigoferoid/millettioid clade</taxon>
        <taxon>Phaseoleae</taxon>
        <taxon>Clitoria</taxon>
    </lineage>
</organism>
<feature type="compositionally biased region" description="Basic and acidic residues" evidence="1">
    <location>
        <begin position="204"/>
        <end position="218"/>
    </location>
</feature>
<name>A0AAN9FTU3_CLITE</name>
<proteinExistence type="predicted"/>
<evidence type="ECO:0000313" key="4">
    <source>
        <dbReference type="Proteomes" id="UP001359559"/>
    </source>
</evidence>
<keyword evidence="2" id="KW-1133">Transmembrane helix</keyword>
<comment type="caution">
    <text evidence="3">The sequence shown here is derived from an EMBL/GenBank/DDBJ whole genome shotgun (WGS) entry which is preliminary data.</text>
</comment>
<gene>
    <name evidence="3" type="ORF">RJT34_22989</name>
</gene>
<evidence type="ECO:0000256" key="1">
    <source>
        <dbReference type="SAM" id="MobiDB-lite"/>
    </source>
</evidence>
<keyword evidence="2" id="KW-0472">Membrane</keyword>
<evidence type="ECO:0000256" key="2">
    <source>
        <dbReference type="SAM" id="Phobius"/>
    </source>
</evidence>
<keyword evidence="4" id="KW-1185">Reference proteome</keyword>
<sequence length="271" mass="30470">MNNITTRLPTRTHTPVLKASQVILLIQNEERRKTIERFMKNLGIKVKVVKEWTDLSGTLNNIKEQFSQIIEASSSTIGFLLMIIKASVGAFYDIFRMVFDFRRGLFALVVRLFGWRSHLYKVLTSTSLTRMFLVQMTLSCPSRFMHGARMFQVIRILPEYGGVCLLDSSSREWKGKGKVFSSDNDGGAQSVVHWQKGASSSGTKETDQQCHDATEEGKSTVQQGEIQVCGESSNNKDSSKVALKGMKILIVKDSPLLRRMAKATLEKLVLL</sequence>
<protein>
    <submittedName>
        <fullName evidence="3">Uncharacterized protein</fullName>
    </submittedName>
</protein>
<evidence type="ECO:0000313" key="3">
    <source>
        <dbReference type="EMBL" id="KAK7277968.1"/>
    </source>
</evidence>
<keyword evidence="2" id="KW-0812">Transmembrane</keyword>
<dbReference type="EMBL" id="JAYKXN010000006">
    <property type="protein sequence ID" value="KAK7277968.1"/>
    <property type="molecule type" value="Genomic_DNA"/>
</dbReference>
<dbReference type="AlphaFoldDB" id="A0AAN9FTU3"/>
<feature type="region of interest" description="Disordered" evidence="1">
    <location>
        <begin position="196"/>
        <end position="222"/>
    </location>
</feature>